<dbReference type="InterPro" id="IPR016283">
    <property type="entry name" value="Glyco_hydro_19"/>
</dbReference>
<dbReference type="GO" id="GO:0004568">
    <property type="term" value="F:chitinase activity"/>
    <property type="evidence" value="ECO:0007669"/>
    <property type="project" value="InterPro"/>
</dbReference>
<dbReference type="PROSITE" id="PS00773">
    <property type="entry name" value="CHITINASE_19_1"/>
    <property type="match status" value="1"/>
</dbReference>
<feature type="active site" description="Proton donor" evidence="2">
    <location>
        <position position="93"/>
    </location>
</feature>
<dbReference type="FunFam" id="3.30.20.10:FF:000001">
    <property type="entry name" value="Endochitinase (Chitinase)"/>
    <property type="match status" value="1"/>
</dbReference>
<feature type="signal peptide" evidence="4">
    <location>
        <begin position="1"/>
        <end position="21"/>
    </location>
</feature>
<dbReference type="Gene3D" id="1.10.530.10">
    <property type="match status" value="1"/>
</dbReference>
<reference evidence="8 9" key="1">
    <citation type="journal article" date="2018" name="Science">
        <title>The opium poppy genome and morphinan production.</title>
        <authorList>
            <person name="Guo L."/>
            <person name="Winzer T."/>
            <person name="Yang X."/>
            <person name="Li Y."/>
            <person name="Ning Z."/>
            <person name="He Z."/>
            <person name="Teodor R."/>
            <person name="Lu Y."/>
            <person name="Bowser T.A."/>
            <person name="Graham I.A."/>
            <person name="Ye K."/>
        </authorList>
    </citation>
    <scope>NUCLEOTIDE SEQUENCE [LARGE SCALE GENOMIC DNA]</scope>
    <source>
        <strain evidence="9">cv. HN1</strain>
        <tissue evidence="8">Leaves</tissue>
    </source>
</reference>
<keyword evidence="1 3" id="KW-1015">Disulfide bond</keyword>
<feature type="domain" description="Glycoside hydrolase family 19 catalytic" evidence="5">
    <location>
        <begin position="50"/>
        <end position="72"/>
    </location>
</feature>
<accession>A0A4Y7JQZ3</accession>
<dbReference type="PANTHER" id="PTHR22595:SF194">
    <property type="entry name" value="CHITINASE FAMILY PROTEIN"/>
    <property type="match status" value="1"/>
</dbReference>
<name>A0A4Y7JQZ3_PAPSO</name>
<evidence type="ECO:0000256" key="4">
    <source>
        <dbReference type="SAM" id="SignalP"/>
    </source>
</evidence>
<feature type="disulfide bond" evidence="3">
    <location>
        <begin position="111"/>
        <end position="120"/>
    </location>
</feature>
<evidence type="ECO:0000313" key="8">
    <source>
        <dbReference type="EMBL" id="RZC63514.1"/>
    </source>
</evidence>
<evidence type="ECO:0000313" key="7">
    <source>
        <dbReference type="EMBL" id="RZC63500.1"/>
    </source>
</evidence>
<dbReference type="PROSITE" id="PS00774">
    <property type="entry name" value="CHITINASE_19_2"/>
    <property type="match status" value="1"/>
</dbReference>
<feature type="domain" description="Glycoside hydrolase family 19 catalytic" evidence="6">
    <location>
        <begin position="164"/>
        <end position="174"/>
    </location>
</feature>
<dbReference type="Pfam" id="PF00182">
    <property type="entry name" value="Glyco_hydro_19"/>
    <property type="match status" value="2"/>
</dbReference>
<dbReference type="GO" id="GO:0016998">
    <property type="term" value="P:cell wall macromolecule catabolic process"/>
    <property type="evidence" value="ECO:0007669"/>
    <property type="project" value="InterPro"/>
</dbReference>
<evidence type="ECO:0000256" key="3">
    <source>
        <dbReference type="PIRSR" id="PIRSR001060-2"/>
    </source>
</evidence>
<sequence>MAALNYTNLVLVIAALAGVIATPPTDGATVASIVTPAFFNGIISKAGAGCAGKTFYTRNAFLEAAKSYPRFGTGNLEVSKREIAAFFAHVTHETGHFCYKEEINGPKKNYCQQGNKQYPCVPGKGYHGRGPIQLSWNYNYGPAGKAIGFDGLNAPETVSKNPVISFKTAFWFWMNNVHSIITTNKGFGPTIRAINGMECNGGNTNAVQARIRYFKAYCSQLGVAPGANLAC</sequence>
<dbReference type="GO" id="GO:0005975">
    <property type="term" value="P:carbohydrate metabolic process"/>
    <property type="evidence" value="ECO:0007669"/>
    <property type="project" value="InterPro"/>
</dbReference>
<dbReference type="Gramene" id="RZC63500">
    <property type="protein sequence ID" value="RZC63500"/>
    <property type="gene ID" value="C5167_025252"/>
</dbReference>
<dbReference type="GO" id="GO:0006032">
    <property type="term" value="P:chitin catabolic process"/>
    <property type="evidence" value="ECO:0007669"/>
    <property type="project" value="InterPro"/>
</dbReference>
<dbReference type="OMA" id="HAYPRFA"/>
<dbReference type="Gene3D" id="3.30.20.10">
    <property type="entry name" value="Endochitinase, domain 2"/>
    <property type="match status" value="1"/>
</dbReference>
<feature type="chain" id="PRO_5036129600" description="Glycoside hydrolase family 19 catalytic domain-containing protein" evidence="4">
    <location>
        <begin position="22"/>
        <end position="231"/>
    </location>
</feature>
<dbReference type="EMBL" id="CM010719">
    <property type="protein sequence ID" value="RZC63500.1"/>
    <property type="molecule type" value="Genomic_DNA"/>
</dbReference>
<evidence type="ECO:0000259" key="5">
    <source>
        <dbReference type="PROSITE" id="PS00773"/>
    </source>
</evidence>
<evidence type="ECO:0000256" key="2">
    <source>
        <dbReference type="PIRSR" id="PIRSR001060-1"/>
    </source>
</evidence>
<organism evidence="8 9">
    <name type="scientific">Papaver somniferum</name>
    <name type="common">Opium poppy</name>
    <dbReference type="NCBI Taxonomy" id="3469"/>
    <lineage>
        <taxon>Eukaryota</taxon>
        <taxon>Viridiplantae</taxon>
        <taxon>Streptophyta</taxon>
        <taxon>Embryophyta</taxon>
        <taxon>Tracheophyta</taxon>
        <taxon>Spermatophyta</taxon>
        <taxon>Magnoliopsida</taxon>
        <taxon>Ranunculales</taxon>
        <taxon>Papaveraceae</taxon>
        <taxon>Papaveroideae</taxon>
        <taxon>Papaver</taxon>
    </lineage>
</organism>
<dbReference type="Gramene" id="RZC63514">
    <property type="protein sequence ID" value="RZC63514"/>
    <property type="gene ID" value="C5167_025263"/>
</dbReference>
<dbReference type="SUPFAM" id="SSF53955">
    <property type="entry name" value="Lysozyme-like"/>
    <property type="match status" value="1"/>
</dbReference>
<dbReference type="AlphaFoldDB" id="A0A4Y7JQZ3"/>
<evidence type="ECO:0000256" key="1">
    <source>
        <dbReference type="ARBA" id="ARBA00023157"/>
    </source>
</evidence>
<dbReference type="PANTHER" id="PTHR22595">
    <property type="entry name" value="CHITINASE-RELATED"/>
    <property type="match status" value="1"/>
</dbReference>
<dbReference type="EMBL" id="CM010719">
    <property type="protein sequence ID" value="RZC63514.1"/>
    <property type="molecule type" value="Genomic_DNA"/>
</dbReference>
<dbReference type="PIRSF" id="PIRSF001060">
    <property type="entry name" value="Endochitinase"/>
    <property type="match status" value="1"/>
</dbReference>
<protein>
    <recommendedName>
        <fullName evidence="5 6">Glycoside hydrolase family 19 catalytic domain-containing protein</fullName>
    </recommendedName>
</protein>
<evidence type="ECO:0000259" key="6">
    <source>
        <dbReference type="PROSITE" id="PS00774"/>
    </source>
</evidence>
<keyword evidence="9" id="KW-1185">Reference proteome</keyword>
<dbReference type="InterPro" id="IPR000726">
    <property type="entry name" value="Glyco_hydro_19_cat"/>
</dbReference>
<dbReference type="Proteomes" id="UP000316621">
    <property type="component" value="Chromosome 5"/>
</dbReference>
<evidence type="ECO:0000313" key="9">
    <source>
        <dbReference type="Proteomes" id="UP000316621"/>
    </source>
</evidence>
<feature type="disulfide bond" evidence="3">
    <location>
        <begin position="50"/>
        <end position="98"/>
    </location>
</feature>
<feature type="disulfide bond" evidence="3">
    <location>
        <begin position="199"/>
        <end position="231"/>
    </location>
</feature>
<proteinExistence type="predicted"/>
<keyword evidence="4" id="KW-0732">Signal</keyword>
<gene>
    <name evidence="7" type="ORF">C5167_025252</name>
    <name evidence="8" type="ORF">C5167_025263</name>
</gene>
<dbReference type="CDD" id="cd00325">
    <property type="entry name" value="chitinase_GH19"/>
    <property type="match status" value="1"/>
</dbReference>
<dbReference type="InterPro" id="IPR023346">
    <property type="entry name" value="Lysozyme-like_dom_sf"/>
</dbReference>